<dbReference type="InterPro" id="IPR044020">
    <property type="entry name" value="DUF5676"/>
</dbReference>
<dbReference type="EMBL" id="FXAW01000002">
    <property type="protein sequence ID" value="SMG23012.1"/>
    <property type="molecule type" value="Genomic_DNA"/>
</dbReference>
<reference evidence="3" key="1">
    <citation type="submission" date="2017-04" db="EMBL/GenBank/DDBJ databases">
        <authorList>
            <person name="Varghese N."/>
            <person name="Submissions S."/>
        </authorList>
    </citation>
    <scope>NUCLEOTIDE SEQUENCE [LARGE SCALE GENOMIC DNA]</scope>
    <source>
        <strain evidence="3">DSM 4125</strain>
    </source>
</reference>
<name>A0A1X7J690_9BACT</name>
<dbReference type="RefSeq" id="WP_085516282.1">
    <property type="nucleotide sequence ID" value="NZ_FXAW01000002.1"/>
</dbReference>
<dbReference type="STRING" id="1028.SAMN05661096_01332"/>
<keyword evidence="3" id="KW-1185">Reference proteome</keyword>
<sequence>MQHINIKKFALSWGVAGVVFYLGCIILMSTVGREGTILFFNSLLHGLDTTSLIRMDVPWTEALIGLVEMFILGWLFGALIASVYNASFNKGYRNK</sequence>
<evidence type="ECO:0000313" key="3">
    <source>
        <dbReference type="Proteomes" id="UP000193804"/>
    </source>
</evidence>
<organism evidence="2 3">
    <name type="scientific">Marivirga sericea</name>
    <dbReference type="NCBI Taxonomy" id="1028"/>
    <lineage>
        <taxon>Bacteria</taxon>
        <taxon>Pseudomonadati</taxon>
        <taxon>Bacteroidota</taxon>
        <taxon>Cytophagia</taxon>
        <taxon>Cytophagales</taxon>
        <taxon>Marivirgaceae</taxon>
        <taxon>Marivirga</taxon>
    </lineage>
</organism>
<feature type="transmembrane region" description="Helical" evidence="1">
    <location>
        <begin position="62"/>
        <end position="86"/>
    </location>
</feature>
<keyword evidence="1" id="KW-0812">Transmembrane</keyword>
<evidence type="ECO:0000256" key="1">
    <source>
        <dbReference type="SAM" id="Phobius"/>
    </source>
</evidence>
<keyword evidence="1" id="KW-1133">Transmembrane helix</keyword>
<gene>
    <name evidence="2" type="ORF">SAMN05661096_01332</name>
</gene>
<evidence type="ECO:0000313" key="2">
    <source>
        <dbReference type="EMBL" id="SMG23012.1"/>
    </source>
</evidence>
<keyword evidence="1" id="KW-0472">Membrane</keyword>
<dbReference type="Proteomes" id="UP000193804">
    <property type="component" value="Unassembled WGS sequence"/>
</dbReference>
<dbReference type="AlphaFoldDB" id="A0A1X7J690"/>
<dbReference type="OrthoDB" id="839845at2"/>
<protein>
    <submittedName>
        <fullName evidence="2">Uncharacterized protein</fullName>
    </submittedName>
</protein>
<accession>A0A1X7J690</accession>
<dbReference type="Pfam" id="PF18926">
    <property type="entry name" value="DUF5676"/>
    <property type="match status" value="1"/>
</dbReference>
<proteinExistence type="predicted"/>
<feature type="transmembrane region" description="Helical" evidence="1">
    <location>
        <begin position="9"/>
        <end position="31"/>
    </location>
</feature>